<gene>
    <name evidence="3" type="ORF">BCR34DRAFT_485685</name>
</gene>
<dbReference type="AlphaFoldDB" id="A0A1Y1ZJK9"/>
<dbReference type="InterPro" id="IPR051222">
    <property type="entry name" value="PPR/CCM1_RNA-binding"/>
</dbReference>
<organism evidence="3 4">
    <name type="scientific">Clohesyomyces aquaticus</name>
    <dbReference type="NCBI Taxonomy" id="1231657"/>
    <lineage>
        <taxon>Eukaryota</taxon>
        <taxon>Fungi</taxon>
        <taxon>Dikarya</taxon>
        <taxon>Ascomycota</taxon>
        <taxon>Pezizomycotina</taxon>
        <taxon>Dothideomycetes</taxon>
        <taxon>Pleosporomycetidae</taxon>
        <taxon>Pleosporales</taxon>
        <taxon>Lindgomycetaceae</taxon>
        <taxon>Clohesyomyces</taxon>
    </lineage>
</organism>
<protein>
    <recommendedName>
        <fullName evidence="5">Pentatricopeptide repeat protein-like protein</fullName>
    </recommendedName>
</protein>
<feature type="region of interest" description="Disordered" evidence="2">
    <location>
        <begin position="721"/>
        <end position="792"/>
    </location>
</feature>
<dbReference type="Gene3D" id="1.25.40.10">
    <property type="entry name" value="Tetratricopeptide repeat domain"/>
    <property type="match status" value="1"/>
</dbReference>
<comment type="caution">
    <text evidence="3">The sequence shown here is derived from an EMBL/GenBank/DDBJ whole genome shotgun (WGS) entry which is preliminary data.</text>
</comment>
<evidence type="ECO:0000256" key="1">
    <source>
        <dbReference type="ARBA" id="ARBA00022737"/>
    </source>
</evidence>
<feature type="region of interest" description="Disordered" evidence="2">
    <location>
        <begin position="73"/>
        <end position="157"/>
    </location>
</feature>
<evidence type="ECO:0000256" key="2">
    <source>
        <dbReference type="SAM" id="MobiDB-lite"/>
    </source>
</evidence>
<name>A0A1Y1ZJK9_9PLEO</name>
<accession>A0A1Y1ZJK9</accession>
<dbReference type="STRING" id="1231657.A0A1Y1ZJK9"/>
<keyword evidence="1" id="KW-0677">Repeat</keyword>
<dbReference type="EMBL" id="MCFA01000073">
    <property type="protein sequence ID" value="ORY10406.1"/>
    <property type="molecule type" value="Genomic_DNA"/>
</dbReference>
<feature type="compositionally biased region" description="Basic and acidic residues" evidence="2">
    <location>
        <begin position="770"/>
        <end position="780"/>
    </location>
</feature>
<feature type="compositionally biased region" description="Basic and acidic residues" evidence="2">
    <location>
        <begin position="721"/>
        <end position="730"/>
    </location>
</feature>
<dbReference type="PANTHER" id="PTHR47942:SF105">
    <property type="entry name" value="ATPASE EXPRESSION PROTEIN 3"/>
    <property type="match status" value="1"/>
</dbReference>
<dbReference type="InterPro" id="IPR011990">
    <property type="entry name" value="TPR-like_helical_dom_sf"/>
</dbReference>
<dbReference type="Pfam" id="PF13041">
    <property type="entry name" value="PPR_2"/>
    <property type="match status" value="1"/>
</dbReference>
<dbReference type="PANTHER" id="PTHR47942">
    <property type="entry name" value="TETRATRICOPEPTIDE REPEAT (TPR)-LIKE SUPERFAMILY PROTEIN-RELATED"/>
    <property type="match status" value="1"/>
</dbReference>
<dbReference type="OrthoDB" id="185373at2759"/>
<dbReference type="InterPro" id="IPR002885">
    <property type="entry name" value="PPR_rpt"/>
</dbReference>
<sequence length="792" mass="88801">MINCRACVWRCIRALDTSSPGLHRLRRDSPLPLQNDTNKASLRTAARDARRISVRPDALSVLDQDTVRREDLRTAGRIVRRPDAPSGLNRETRRKEDFRTARGIRRVSDRQDSLSGLDQERGRKEDPWKRSTQAAGLKKKERKGLTRQLTTSKEPHSAVAVHEFRKMGTRDPNMSLKDWRSRQQELRYLTDPLELAGFVRKELKKDKAEEMLQLVRMASASMQCIVSWNHIIDHHLAKGSIGQATKIYNEMKKRAQFPDSYTYTILLRGFAANAQLSGVLEKALAVYHSLYAPNSRIQPSIIHTNAMLKVCSRTANMDALWGVAAKIPEKGPAAANAATFVLILNAIRQSLLVDVPVGEPDKQVARRREEGIVQGRRIWEDVIGKWRNADLVIEEELVCAMGRLLLIGTRPRDWDDVLSLIEQTMDIPRMVPRLGSPARKEAGYPDVRATNVPEEYRVEYNHLGPSKESARGDEFLPIVSRGVGSAVSNPLTYATPSNNTISLIQEACQKVVGQMAATEYWNMLTDPTTYGVKPDINNINQRLRVLRQSRGSYNAVGILKEYFIDGNERPAPGTFRIAMSTCVRDKNNHNSLNHANQILDIMQTTLEDVDPKAVIMYANLAMTFPLAKGSDLLDALARLDPIVRDLRLQLGVGRERKDGVGVRATLLTGQGREDAIEAVRKIHGLFDKLINSNLIEEKQKQPLKVEKAKLSAYINKLDFKRRGTKDKGPEGEEEGGCASDTAVVGEPTGDQKPNPKRRLSGLFNGNGAWRKRDTLPEGQRKQWFSATDGAAM</sequence>
<evidence type="ECO:0000313" key="4">
    <source>
        <dbReference type="Proteomes" id="UP000193144"/>
    </source>
</evidence>
<feature type="compositionally biased region" description="Basic and acidic residues" evidence="2">
    <location>
        <begin position="90"/>
        <end position="129"/>
    </location>
</feature>
<dbReference type="Proteomes" id="UP000193144">
    <property type="component" value="Unassembled WGS sequence"/>
</dbReference>
<reference evidence="3 4" key="1">
    <citation type="submission" date="2016-07" db="EMBL/GenBank/DDBJ databases">
        <title>Pervasive Adenine N6-methylation of Active Genes in Fungi.</title>
        <authorList>
            <consortium name="DOE Joint Genome Institute"/>
            <person name="Mondo S.J."/>
            <person name="Dannebaum R.O."/>
            <person name="Kuo R.C."/>
            <person name="Labutti K."/>
            <person name="Haridas S."/>
            <person name="Kuo A."/>
            <person name="Salamov A."/>
            <person name="Ahrendt S.R."/>
            <person name="Lipzen A."/>
            <person name="Sullivan W."/>
            <person name="Andreopoulos W.B."/>
            <person name="Clum A."/>
            <person name="Lindquist E."/>
            <person name="Daum C."/>
            <person name="Ramamoorthy G.K."/>
            <person name="Gryganskyi A."/>
            <person name="Culley D."/>
            <person name="Magnuson J.K."/>
            <person name="James T.Y."/>
            <person name="O'Malley M.A."/>
            <person name="Stajich J.E."/>
            <person name="Spatafora J.W."/>
            <person name="Visel A."/>
            <person name="Grigoriev I.V."/>
        </authorList>
    </citation>
    <scope>NUCLEOTIDE SEQUENCE [LARGE SCALE GENOMIC DNA]</scope>
    <source>
        <strain evidence="3 4">CBS 115471</strain>
    </source>
</reference>
<evidence type="ECO:0008006" key="5">
    <source>
        <dbReference type="Google" id="ProtNLM"/>
    </source>
</evidence>
<evidence type="ECO:0000313" key="3">
    <source>
        <dbReference type="EMBL" id="ORY10406.1"/>
    </source>
</evidence>
<proteinExistence type="predicted"/>
<keyword evidence="4" id="KW-1185">Reference proteome</keyword>